<dbReference type="AlphaFoldDB" id="F0UN45"/>
<accession>F0UN45</accession>
<dbReference type="EMBL" id="DS990640">
    <property type="protein sequence ID" value="EGC47512.1"/>
    <property type="molecule type" value="Genomic_DNA"/>
</dbReference>
<sequence>MMAQQSLSVGNPLPVSQMYLGPGGHLRWDPARLVRLSCMDQGSSRLFMALIAILRARDVWLEWKELLQPYIEFHPSHTSSQGSVERWELSNIKIIEEEITSGDAINDNNEQRRSPHGKFFLSPSWLPCGDVALPARLQPDISSNAVTNSSLDAIGDG</sequence>
<reference evidence="2" key="1">
    <citation type="submission" date="2008-07" db="EMBL/GenBank/DDBJ databases">
        <title>Annotation of Ajellomyces capsulatus strain H88.</title>
        <authorList>
            <person name="Champion M."/>
            <person name="Cuomo C."/>
            <person name="Ma L.-J."/>
            <person name="Henn M.R."/>
            <person name="Sil A."/>
            <person name="Goldman B."/>
            <person name="Young S.K."/>
            <person name="Kodira C.D."/>
            <person name="Zeng Q."/>
            <person name="Koehrsen M."/>
            <person name="Alvarado L."/>
            <person name="Berlin A."/>
            <person name="Borenstein D."/>
            <person name="Chen Z."/>
            <person name="Engels R."/>
            <person name="Freedman E."/>
            <person name="Gellesch M."/>
            <person name="Goldberg J."/>
            <person name="Griggs A."/>
            <person name="Gujja S."/>
            <person name="Heiman D."/>
            <person name="Hepburn T."/>
            <person name="Howarth C."/>
            <person name="Jen D."/>
            <person name="Larson L."/>
            <person name="Lewis B."/>
            <person name="Mehta T."/>
            <person name="Park D."/>
            <person name="Pearson M."/>
            <person name="Roberts A."/>
            <person name="Saif S."/>
            <person name="Shea T."/>
            <person name="Shenoy N."/>
            <person name="Sisk P."/>
            <person name="Stolte C."/>
            <person name="Sykes S."/>
            <person name="Walk T."/>
            <person name="White J."/>
            <person name="Yandava C."/>
            <person name="Klein B."/>
            <person name="McEwen J.G."/>
            <person name="Puccia R."/>
            <person name="Goldman G.H."/>
            <person name="Felipe M.S."/>
            <person name="Nino-Vega G."/>
            <person name="San-Blas G."/>
            <person name="Taylor J."/>
            <person name="Mendoza L."/>
            <person name="Galagan J."/>
            <person name="Nusbaum C."/>
            <person name="Birren B."/>
        </authorList>
    </citation>
    <scope>NUCLEOTIDE SEQUENCE [LARGE SCALE GENOMIC DNA]</scope>
    <source>
        <strain evidence="2">H88</strain>
    </source>
</reference>
<proteinExistence type="predicted"/>
<dbReference type="Proteomes" id="UP000008142">
    <property type="component" value="Unassembled WGS sequence"/>
</dbReference>
<name>F0UN45_AJEC8</name>
<dbReference type="HOGENOM" id="CLU_1677337_0_0_1"/>
<protein>
    <submittedName>
        <fullName evidence="1">Predicted protein</fullName>
    </submittedName>
</protein>
<gene>
    <name evidence="1" type="ORF">HCEG_06727</name>
</gene>
<organism evidence="2">
    <name type="scientific">Ajellomyces capsulatus (strain H88)</name>
    <name type="common">Darling's disease fungus</name>
    <name type="synonym">Histoplasma capsulatum</name>
    <dbReference type="NCBI Taxonomy" id="544711"/>
    <lineage>
        <taxon>Eukaryota</taxon>
        <taxon>Fungi</taxon>
        <taxon>Dikarya</taxon>
        <taxon>Ascomycota</taxon>
        <taxon>Pezizomycotina</taxon>
        <taxon>Eurotiomycetes</taxon>
        <taxon>Eurotiomycetidae</taxon>
        <taxon>Onygenales</taxon>
        <taxon>Ajellomycetaceae</taxon>
        <taxon>Histoplasma</taxon>
    </lineage>
</organism>
<evidence type="ECO:0000313" key="1">
    <source>
        <dbReference type="EMBL" id="EGC47512.1"/>
    </source>
</evidence>
<evidence type="ECO:0000313" key="2">
    <source>
        <dbReference type="Proteomes" id="UP000008142"/>
    </source>
</evidence>